<dbReference type="PROSITE" id="PS51724">
    <property type="entry name" value="SPOR"/>
    <property type="match status" value="1"/>
</dbReference>
<reference evidence="3 4" key="1">
    <citation type="submission" date="2018-10" db="EMBL/GenBank/DDBJ databases">
        <title>Genomic Encyclopedia of Type Strains, Phase IV (KMG-IV): sequencing the most valuable type-strain genomes for metagenomic binning, comparative biology and taxonomic classification.</title>
        <authorList>
            <person name="Goeker M."/>
        </authorList>
    </citation>
    <scope>NUCLEOTIDE SEQUENCE [LARGE SCALE GENOMIC DNA]</scope>
    <source>
        <strain evidence="3 4">DSM 25586</strain>
    </source>
</reference>
<dbReference type="InterPro" id="IPR036680">
    <property type="entry name" value="SPOR-like_sf"/>
</dbReference>
<dbReference type="PANTHER" id="PTHR40446:SF2">
    <property type="entry name" value="N-ACETYLGLUCOSAMINE-1-PHOSPHODIESTER ALPHA-N-ACETYLGLUCOSAMINIDASE"/>
    <property type="match status" value="1"/>
</dbReference>
<dbReference type="PANTHER" id="PTHR40446">
    <property type="entry name" value="N-ACETYLGLUCOSAMINE-1-PHOSPHODIESTER ALPHA-N-ACETYLGLUCOSAMINIDASE"/>
    <property type="match status" value="1"/>
</dbReference>
<sequence length="571" mass="58712">MRPGSSSAFLYRGRMESSLTRRSALTGGLVLALCSALLGPAGPSHADDDRSRYGSTDQGAHLNLGATDLPEHRTVRTLAPGVTLTKISRGGADASLFWTAEVAIPSDSPDPDAPASALSSQASAQATADKLKAAGIESRVEHVQSPQLADAGGALGYRVRAGRFAAKMDGDTTVAKIKAAGFASSAIYTGWDGDTDTSTKTRGPWNLEVITIDPKTYQGRLAATFGPDLEKRETTSQLASDAHAIAAVNAGFFVFDPKAGAEGDPAGVGVYGGKTLSEPVADRPALVIDGTKNSTSIERLAWSGSLSSASGEVSLDGIDRVPGLIRNCGGAHDVPTPLALQDFTCTNANELVTFTPQFGPSTPAGPGLEVAVDSHDTVTAVSESRGEAVPAGGHTVQATGSDVARLRTLAPVGAKLKISTGLLGQEGKALATDKATSVVNGGPVLVRDGQEDVTVKRDGMVHPNDGNSFYYGWVHKRNPRTFAGTDAQGRTMLVTADGRSTESLGLSLKEEADVASSLGMVQAMNLDGGGSTTAVAGRTILNSPSGGGERPIGDALLVLPSRKDEQQVATK</sequence>
<dbReference type="InterPro" id="IPR007730">
    <property type="entry name" value="SPOR-like_dom"/>
</dbReference>
<dbReference type="SUPFAM" id="SSF110997">
    <property type="entry name" value="Sporulation related repeat"/>
    <property type="match status" value="1"/>
</dbReference>
<protein>
    <submittedName>
        <fullName evidence="3">Sporulation related protein</fullName>
    </submittedName>
</protein>
<comment type="caution">
    <text evidence="3">The sequence shown here is derived from an EMBL/GenBank/DDBJ whole genome shotgun (WGS) entry which is preliminary data.</text>
</comment>
<feature type="region of interest" description="Disordered" evidence="1">
    <location>
        <begin position="41"/>
        <end position="66"/>
    </location>
</feature>
<gene>
    <name evidence="3" type="ORF">C8D78_0628</name>
</gene>
<dbReference type="Gene3D" id="3.30.70.1070">
    <property type="entry name" value="Sporulation related repeat"/>
    <property type="match status" value="1"/>
</dbReference>
<dbReference type="EMBL" id="RBIR01000001">
    <property type="protein sequence ID" value="RKR30303.1"/>
    <property type="molecule type" value="Genomic_DNA"/>
</dbReference>
<evidence type="ECO:0000313" key="3">
    <source>
        <dbReference type="EMBL" id="RKR30303.1"/>
    </source>
</evidence>
<proteinExistence type="predicted"/>
<dbReference type="Pfam" id="PF05036">
    <property type="entry name" value="SPOR"/>
    <property type="match status" value="1"/>
</dbReference>
<dbReference type="InterPro" id="IPR018711">
    <property type="entry name" value="NAGPA"/>
</dbReference>
<accession>A0A495FM59</accession>
<dbReference type="Proteomes" id="UP000276055">
    <property type="component" value="Unassembled WGS sequence"/>
</dbReference>
<organism evidence="3 4">
    <name type="scientific">Arthrobacter oryzae</name>
    <dbReference type="NCBI Taxonomy" id="409290"/>
    <lineage>
        <taxon>Bacteria</taxon>
        <taxon>Bacillati</taxon>
        <taxon>Actinomycetota</taxon>
        <taxon>Actinomycetes</taxon>
        <taxon>Micrococcales</taxon>
        <taxon>Micrococcaceae</taxon>
        <taxon>Arthrobacter</taxon>
    </lineage>
</organism>
<dbReference type="Pfam" id="PF09992">
    <property type="entry name" value="NAGPA"/>
    <property type="match status" value="1"/>
</dbReference>
<feature type="domain" description="SPOR" evidence="2">
    <location>
        <begin position="105"/>
        <end position="190"/>
    </location>
</feature>
<dbReference type="GO" id="GO:0042834">
    <property type="term" value="F:peptidoglycan binding"/>
    <property type="evidence" value="ECO:0007669"/>
    <property type="project" value="InterPro"/>
</dbReference>
<evidence type="ECO:0000259" key="2">
    <source>
        <dbReference type="PROSITE" id="PS51724"/>
    </source>
</evidence>
<evidence type="ECO:0000256" key="1">
    <source>
        <dbReference type="SAM" id="MobiDB-lite"/>
    </source>
</evidence>
<name>A0A495FM59_9MICC</name>
<dbReference type="AlphaFoldDB" id="A0A495FM59"/>
<evidence type="ECO:0000313" key="4">
    <source>
        <dbReference type="Proteomes" id="UP000276055"/>
    </source>
</evidence>